<dbReference type="STRING" id="103827.A0A0N5CT71"/>
<feature type="transmembrane region" description="Helical" evidence="6">
    <location>
        <begin position="53"/>
        <end position="80"/>
    </location>
</feature>
<evidence type="ECO:0000256" key="6">
    <source>
        <dbReference type="SAM" id="Phobius"/>
    </source>
</evidence>
<organism evidence="9">
    <name type="scientific">Thelazia callipaeda</name>
    <name type="common">Oriental eyeworm</name>
    <name type="synonym">Parasitic nematode</name>
    <dbReference type="NCBI Taxonomy" id="103827"/>
    <lineage>
        <taxon>Eukaryota</taxon>
        <taxon>Metazoa</taxon>
        <taxon>Ecdysozoa</taxon>
        <taxon>Nematoda</taxon>
        <taxon>Chromadorea</taxon>
        <taxon>Rhabditida</taxon>
        <taxon>Spirurina</taxon>
        <taxon>Spiruromorpha</taxon>
        <taxon>Thelazioidea</taxon>
        <taxon>Thelaziidae</taxon>
        <taxon>Thelazia</taxon>
    </lineage>
</organism>
<dbReference type="OMA" id="INIEVMA"/>
<gene>
    <name evidence="7" type="ORF">TCLT_LOCUS3422</name>
</gene>
<dbReference type="AlphaFoldDB" id="A0A0N5CT71"/>
<proteinExistence type="predicted"/>
<feature type="transmembrane region" description="Helical" evidence="6">
    <location>
        <begin position="172"/>
        <end position="191"/>
    </location>
</feature>
<reference evidence="9" key="1">
    <citation type="submission" date="2017-02" db="UniProtKB">
        <authorList>
            <consortium name="WormBaseParasite"/>
        </authorList>
    </citation>
    <scope>IDENTIFICATION</scope>
</reference>
<evidence type="ECO:0000256" key="2">
    <source>
        <dbReference type="ARBA" id="ARBA00022448"/>
    </source>
</evidence>
<dbReference type="SUPFAM" id="SSF103473">
    <property type="entry name" value="MFS general substrate transporter"/>
    <property type="match status" value="1"/>
</dbReference>
<sequence>MASVPRDRTKAISMSFGLFVLGLSIGPAVQTLFTPLGRSGVQIGAVCFNMYTAPAFLMVLVSLGSIVLLCTVFTETYSGLLRSDKSQQSLSTVIPKFDRIAASVCIFLWLTMQSIGINIEVMAPPLTIAMYSWTDQQAVLYNGIIQSISCSVNVICYFAIGYTTLQHRDKRPMILFGLICFSAYHVINLPWPFYTEHLDFMKTAPNSSIEDSAFSGGCFQRYSWCTYTPRVPFPLYAFSATVLFGLAFPFLASPVGSLYSEVLGPRSQGIMQGLFEFFPSIARFLGPVASS</sequence>
<evidence type="ECO:0000256" key="5">
    <source>
        <dbReference type="ARBA" id="ARBA00023136"/>
    </source>
</evidence>
<evidence type="ECO:0000313" key="9">
    <source>
        <dbReference type="WBParaSite" id="TCLT_0000342901-mRNA-1"/>
    </source>
</evidence>
<evidence type="ECO:0000313" key="7">
    <source>
        <dbReference type="EMBL" id="VDM99882.1"/>
    </source>
</evidence>
<evidence type="ECO:0000313" key="8">
    <source>
        <dbReference type="Proteomes" id="UP000276776"/>
    </source>
</evidence>
<dbReference type="Proteomes" id="UP000276776">
    <property type="component" value="Unassembled WGS sequence"/>
</dbReference>
<feature type="transmembrane region" description="Helical" evidence="6">
    <location>
        <begin position="100"/>
        <end position="119"/>
    </location>
</feature>
<dbReference type="InterPro" id="IPR036259">
    <property type="entry name" value="MFS_trans_sf"/>
</dbReference>
<dbReference type="PANTHER" id="PTHR23510">
    <property type="entry name" value="INNER MEMBRANE TRANSPORT PROTEIN YAJR"/>
    <property type="match status" value="1"/>
</dbReference>
<keyword evidence="8" id="KW-1185">Reference proteome</keyword>
<comment type="subcellular location">
    <subcellularLocation>
        <location evidence="1">Endomembrane system</location>
        <topology evidence="1">Multi-pass membrane protein</topology>
    </subcellularLocation>
</comment>
<name>A0A0N5CT71_THECL</name>
<dbReference type="GO" id="GO:0012505">
    <property type="term" value="C:endomembrane system"/>
    <property type="evidence" value="ECO:0007669"/>
    <property type="project" value="UniProtKB-SubCell"/>
</dbReference>
<keyword evidence="4 6" id="KW-1133">Transmembrane helix</keyword>
<keyword evidence="5 6" id="KW-0472">Membrane</keyword>
<feature type="transmembrane region" description="Helical" evidence="6">
    <location>
        <begin position="233"/>
        <end position="252"/>
    </location>
</feature>
<keyword evidence="2" id="KW-0813">Transport</keyword>
<reference evidence="7 8" key="2">
    <citation type="submission" date="2018-11" db="EMBL/GenBank/DDBJ databases">
        <authorList>
            <consortium name="Pathogen Informatics"/>
        </authorList>
    </citation>
    <scope>NUCLEOTIDE SEQUENCE [LARGE SCALE GENOMIC DNA]</scope>
</reference>
<dbReference type="OrthoDB" id="370281at2759"/>
<accession>A0A0N5CT71</accession>
<dbReference type="EMBL" id="UYYF01001452">
    <property type="protein sequence ID" value="VDM99882.1"/>
    <property type="molecule type" value="Genomic_DNA"/>
</dbReference>
<evidence type="ECO:0000256" key="4">
    <source>
        <dbReference type="ARBA" id="ARBA00022989"/>
    </source>
</evidence>
<dbReference type="GO" id="GO:0005765">
    <property type="term" value="C:lysosomal membrane"/>
    <property type="evidence" value="ECO:0007669"/>
    <property type="project" value="TreeGrafter"/>
</dbReference>
<protein>
    <submittedName>
        <fullName evidence="9">Major facilitator superfamily (MFS) profile domain-containing protein</fullName>
    </submittedName>
</protein>
<evidence type="ECO:0000256" key="1">
    <source>
        <dbReference type="ARBA" id="ARBA00004127"/>
    </source>
</evidence>
<dbReference type="Gene3D" id="1.20.1250.20">
    <property type="entry name" value="MFS general substrate transporter like domains"/>
    <property type="match status" value="1"/>
</dbReference>
<dbReference type="PANTHER" id="PTHR23510:SF3">
    <property type="entry name" value="MAJOR FACILITATOR SUPERFAMILY DOMAIN-CONTAINING PROTEIN 8"/>
    <property type="match status" value="1"/>
</dbReference>
<dbReference type="WBParaSite" id="TCLT_0000342901-mRNA-1">
    <property type="protein sequence ID" value="TCLT_0000342901-mRNA-1"/>
    <property type="gene ID" value="TCLT_0000342901"/>
</dbReference>
<feature type="transmembrane region" description="Helical" evidence="6">
    <location>
        <begin position="12"/>
        <end position="33"/>
    </location>
</feature>
<dbReference type="InterPro" id="IPR051068">
    <property type="entry name" value="MFS_Domain-Containing_Protein"/>
</dbReference>
<keyword evidence="3 6" id="KW-0812">Transmembrane</keyword>
<evidence type="ECO:0000256" key="3">
    <source>
        <dbReference type="ARBA" id="ARBA00022692"/>
    </source>
</evidence>
<feature type="transmembrane region" description="Helical" evidence="6">
    <location>
        <begin position="139"/>
        <end position="160"/>
    </location>
</feature>